<evidence type="ECO:0000313" key="4">
    <source>
        <dbReference type="EMBL" id="GAA3999699.1"/>
    </source>
</evidence>
<organism evidence="4 5">
    <name type="scientific">Comamonas faecalis</name>
    <dbReference type="NCBI Taxonomy" id="1387849"/>
    <lineage>
        <taxon>Bacteria</taxon>
        <taxon>Pseudomonadati</taxon>
        <taxon>Pseudomonadota</taxon>
        <taxon>Betaproteobacteria</taxon>
        <taxon>Burkholderiales</taxon>
        <taxon>Comamonadaceae</taxon>
        <taxon>Comamonas</taxon>
    </lineage>
</organism>
<dbReference type="EMBL" id="BAABBP010000023">
    <property type="protein sequence ID" value="GAA3999699.1"/>
    <property type="molecule type" value="Genomic_DNA"/>
</dbReference>
<feature type="domain" description="CMP/dCMP-type deaminase" evidence="3">
    <location>
        <begin position="7"/>
        <end position="120"/>
    </location>
</feature>
<keyword evidence="1" id="KW-0479">Metal-binding</keyword>
<comment type="caution">
    <text evidence="4">The sequence shown here is derived from an EMBL/GenBank/DDBJ whole genome shotgun (WGS) entry which is preliminary data.</text>
</comment>
<proteinExistence type="predicted"/>
<dbReference type="Pfam" id="PF00383">
    <property type="entry name" value="dCMP_cyt_deam_1"/>
    <property type="match status" value="1"/>
</dbReference>
<gene>
    <name evidence="4" type="ORF">GCM10022279_24250</name>
</gene>
<sequence>MSATSTSNDALLLRQAVNLAHANRLQGGRPFGAVIARRGVLLASGVNEIHTHNDPSAHAEMQALRTATTARQNPSLAGCTVYASGHPCPMCLAALVMAGAERVVFAFDNQDAEPYGLSSEASYQRLRLSLAPPPLPIERVDTGIAAAQLYGDAPWPDAPRV</sequence>
<evidence type="ECO:0000313" key="5">
    <source>
        <dbReference type="Proteomes" id="UP001501627"/>
    </source>
</evidence>
<dbReference type="CDD" id="cd01285">
    <property type="entry name" value="nucleoside_deaminase"/>
    <property type="match status" value="1"/>
</dbReference>
<dbReference type="Gene3D" id="3.40.140.10">
    <property type="entry name" value="Cytidine Deaminase, domain 2"/>
    <property type="match status" value="1"/>
</dbReference>
<accession>A0ABP7RMQ9</accession>
<dbReference type="PROSITE" id="PS51747">
    <property type="entry name" value="CYT_DCMP_DEAMINASES_2"/>
    <property type="match status" value="1"/>
</dbReference>
<dbReference type="PANTHER" id="PTHR11079">
    <property type="entry name" value="CYTOSINE DEAMINASE FAMILY MEMBER"/>
    <property type="match status" value="1"/>
</dbReference>
<keyword evidence="2" id="KW-0862">Zinc</keyword>
<dbReference type="InterPro" id="IPR016193">
    <property type="entry name" value="Cytidine_deaminase-like"/>
</dbReference>
<dbReference type="RefSeq" id="WP_103043925.1">
    <property type="nucleotide sequence ID" value="NZ_BAABBP010000023.1"/>
</dbReference>
<reference evidence="5" key="1">
    <citation type="journal article" date="2019" name="Int. J. Syst. Evol. Microbiol.">
        <title>The Global Catalogue of Microorganisms (GCM) 10K type strain sequencing project: providing services to taxonomists for standard genome sequencing and annotation.</title>
        <authorList>
            <consortium name="The Broad Institute Genomics Platform"/>
            <consortium name="The Broad Institute Genome Sequencing Center for Infectious Disease"/>
            <person name="Wu L."/>
            <person name="Ma J."/>
        </authorList>
    </citation>
    <scope>NUCLEOTIDE SEQUENCE [LARGE SCALE GENOMIC DNA]</scope>
    <source>
        <strain evidence="5">JCM 17561</strain>
    </source>
</reference>
<name>A0ABP7RMQ9_9BURK</name>
<evidence type="ECO:0000256" key="2">
    <source>
        <dbReference type="ARBA" id="ARBA00022833"/>
    </source>
</evidence>
<protein>
    <submittedName>
        <fullName evidence="4">Nucleoside deaminase</fullName>
    </submittedName>
</protein>
<dbReference type="SUPFAM" id="SSF53927">
    <property type="entry name" value="Cytidine deaminase-like"/>
    <property type="match status" value="1"/>
</dbReference>
<dbReference type="PANTHER" id="PTHR11079:SF161">
    <property type="entry name" value="CMP_DCMP-TYPE DEAMINASE DOMAIN-CONTAINING PROTEIN"/>
    <property type="match status" value="1"/>
</dbReference>
<dbReference type="PROSITE" id="PS00903">
    <property type="entry name" value="CYT_DCMP_DEAMINASES_1"/>
    <property type="match status" value="1"/>
</dbReference>
<keyword evidence="5" id="KW-1185">Reference proteome</keyword>
<evidence type="ECO:0000256" key="1">
    <source>
        <dbReference type="ARBA" id="ARBA00022723"/>
    </source>
</evidence>
<dbReference type="InterPro" id="IPR016192">
    <property type="entry name" value="APOBEC/CMP_deaminase_Zn-bd"/>
</dbReference>
<dbReference type="InterPro" id="IPR002125">
    <property type="entry name" value="CMP_dCMP_dom"/>
</dbReference>
<dbReference type="Proteomes" id="UP001501627">
    <property type="component" value="Unassembled WGS sequence"/>
</dbReference>
<evidence type="ECO:0000259" key="3">
    <source>
        <dbReference type="PROSITE" id="PS51747"/>
    </source>
</evidence>